<dbReference type="VEuPathDB" id="TriTrypDB:LMJFC_310013300"/>
<feature type="region of interest" description="Disordered" evidence="1">
    <location>
        <begin position="494"/>
        <end position="530"/>
    </location>
</feature>
<organism evidence="3 4">
    <name type="scientific">Leishmania major</name>
    <dbReference type="NCBI Taxonomy" id="5664"/>
    <lineage>
        <taxon>Eukaryota</taxon>
        <taxon>Discoba</taxon>
        <taxon>Euglenozoa</taxon>
        <taxon>Kinetoplastea</taxon>
        <taxon>Metakinetoplastina</taxon>
        <taxon>Trypanosomatida</taxon>
        <taxon>Trypanosomatidae</taxon>
        <taxon>Leishmaniinae</taxon>
        <taxon>Leishmania</taxon>
    </lineage>
</organism>
<protein>
    <recommendedName>
        <fullName evidence="5">C2 domain-containing protein</fullName>
    </recommendedName>
</protein>
<feature type="compositionally biased region" description="Polar residues" evidence="1">
    <location>
        <begin position="512"/>
        <end position="521"/>
    </location>
</feature>
<accession>Q4Q6J4</accession>
<name>Q4Q6J4_LEIMA</name>
<evidence type="ECO:0000256" key="2">
    <source>
        <dbReference type="SAM" id="SignalP"/>
    </source>
</evidence>
<proteinExistence type="predicted"/>
<reference evidence="3 4" key="2">
    <citation type="journal article" date="2011" name="Genome Res.">
        <title>Chromosome and gene copy number variation allow major structural change between species and strains of Leishmania.</title>
        <authorList>
            <person name="Rogers M.B."/>
            <person name="Hilley J.D."/>
            <person name="Dickens N.J."/>
            <person name="Wilkes J."/>
            <person name="Bates P.A."/>
            <person name="Depledge D.P."/>
            <person name="Harris D."/>
            <person name="Her Y."/>
            <person name="Herzyk P."/>
            <person name="Imamura H."/>
            <person name="Otto T.D."/>
            <person name="Sanders M."/>
            <person name="Seeger K."/>
            <person name="Dujardin J.C."/>
            <person name="Berriman M."/>
            <person name="Smith D.F."/>
            <person name="Hertz-Fowler C."/>
            <person name="Mottram J.C."/>
        </authorList>
    </citation>
    <scope>NUCLEOTIDE SEQUENCE [LARGE SCALE GENOMIC DNA]</scope>
    <source>
        <strain evidence="4">MHOM/IL/81/Friedlin</strain>
    </source>
</reference>
<dbReference type="Proteomes" id="UP000000542">
    <property type="component" value="Chromosome 31"/>
</dbReference>
<dbReference type="VEuPathDB" id="TriTrypDB:LmjF.31.0690"/>
<evidence type="ECO:0000256" key="1">
    <source>
        <dbReference type="SAM" id="MobiDB-lite"/>
    </source>
</evidence>
<dbReference type="KEGG" id="lma:LMJF_31_0690"/>
<feature type="chain" id="PRO_5004241353" description="C2 domain-containing protein" evidence="2">
    <location>
        <begin position="22"/>
        <end position="530"/>
    </location>
</feature>
<dbReference type="RefSeq" id="XP_001685054.1">
    <property type="nucleotide sequence ID" value="XM_001685002.1"/>
</dbReference>
<dbReference type="OMA" id="YVDIRVC"/>
<dbReference type="InParanoid" id="Q4Q6J4"/>
<dbReference type="EMBL" id="FR796427">
    <property type="protein sequence ID" value="CAJ08256.1"/>
    <property type="molecule type" value="Genomic_DNA"/>
</dbReference>
<dbReference type="GeneID" id="5653997"/>
<feature type="signal peptide" evidence="2">
    <location>
        <begin position="1"/>
        <end position="21"/>
    </location>
</feature>
<dbReference type="HOGENOM" id="CLU_514352_0_0_1"/>
<evidence type="ECO:0000313" key="3">
    <source>
        <dbReference type="EMBL" id="CAJ08256.1"/>
    </source>
</evidence>
<feature type="region of interest" description="Disordered" evidence="1">
    <location>
        <begin position="162"/>
        <end position="182"/>
    </location>
</feature>
<gene>
    <name evidence="3" type="ORF">LMJF_31_0690</name>
</gene>
<feature type="region of interest" description="Disordered" evidence="1">
    <location>
        <begin position="246"/>
        <end position="266"/>
    </location>
</feature>
<evidence type="ECO:0008006" key="5">
    <source>
        <dbReference type="Google" id="ProtNLM"/>
    </source>
</evidence>
<reference evidence="3 4" key="1">
    <citation type="journal article" date="2005" name="Science">
        <title>The genome of the kinetoplastid parasite, Leishmania major.</title>
        <authorList>
            <person name="Ivens A.C."/>
            <person name="Peacock C.S."/>
            <person name="Worthey E.A."/>
            <person name="Murphy L."/>
            <person name="Aggarwal G."/>
            <person name="Berriman M."/>
            <person name="Sisk E."/>
            <person name="Rajandream M.A."/>
            <person name="Adlem E."/>
            <person name="Aert R."/>
            <person name="Anupama A."/>
            <person name="Apostolou Z."/>
            <person name="Attipoe P."/>
            <person name="Bason N."/>
            <person name="Bauser C."/>
            <person name="Beck A."/>
            <person name="Beverley S.M."/>
            <person name="Bianchettin G."/>
            <person name="Borzym K."/>
            <person name="Bothe G."/>
            <person name="Bruschi C.V."/>
            <person name="Collins M."/>
            <person name="Cadag E."/>
            <person name="Ciarloni L."/>
            <person name="Clayton C."/>
            <person name="Coulson R.M."/>
            <person name="Cronin A."/>
            <person name="Cruz A.K."/>
            <person name="Davies R.M."/>
            <person name="De Gaudenzi J."/>
            <person name="Dobson D.E."/>
            <person name="Duesterhoeft A."/>
            <person name="Fazelina G."/>
            <person name="Fosker N."/>
            <person name="Frasch A.C."/>
            <person name="Fraser A."/>
            <person name="Fuchs M."/>
            <person name="Gabel C."/>
            <person name="Goble A."/>
            <person name="Goffeau A."/>
            <person name="Harris D."/>
            <person name="Hertz-Fowler C."/>
            <person name="Hilbert H."/>
            <person name="Horn D."/>
            <person name="Huang Y."/>
            <person name="Klages S."/>
            <person name="Knights A."/>
            <person name="Kube M."/>
            <person name="Larke N."/>
            <person name="Litvin L."/>
            <person name="Lord A."/>
            <person name="Louie T."/>
            <person name="Marra M."/>
            <person name="Masuy D."/>
            <person name="Matthews K."/>
            <person name="Michaeli S."/>
            <person name="Mottram J.C."/>
            <person name="Muller-Auer S."/>
            <person name="Munden H."/>
            <person name="Nelson S."/>
            <person name="Norbertczak H."/>
            <person name="Oliver K."/>
            <person name="O'neil S."/>
            <person name="Pentony M."/>
            <person name="Pohl T.M."/>
            <person name="Price C."/>
            <person name="Purnelle B."/>
            <person name="Quail M.A."/>
            <person name="Rabbinowitsch E."/>
            <person name="Reinhardt R."/>
            <person name="Rieger M."/>
            <person name="Rinta J."/>
            <person name="Robben J."/>
            <person name="Robertson L."/>
            <person name="Ruiz J.C."/>
            <person name="Rutter S."/>
            <person name="Saunders D."/>
            <person name="Schafer M."/>
            <person name="Schein J."/>
            <person name="Schwartz D.C."/>
            <person name="Seeger K."/>
            <person name="Seyler A."/>
            <person name="Sharp S."/>
            <person name="Shin H."/>
            <person name="Sivam D."/>
            <person name="Squares R."/>
            <person name="Squares S."/>
            <person name="Tosato V."/>
            <person name="Vogt C."/>
            <person name="Volckaert G."/>
            <person name="Wambutt R."/>
            <person name="Warren T."/>
            <person name="Wedler H."/>
            <person name="Woodward J."/>
            <person name="Zhou S."/>
            <person name="Zimmermann W."/>
            <person name="Smith D.F."/>
            <person name="Blackwell J.M."/>
            <person name="Stuart K.D."/>
            <person name="Barrell B."/>
            <person name="Myler P.J."/>
        </authorList>
    </citation>
    <scope>NUCLEOTIDE SEQUENCE [LARGE SCALE GENOMIC DNA]</scope>
    <source>
        <strain evidence="4">MHOM/IL/81/Friedlin</strain>
    </source>
</reference>
<dbReference type="VEuPathDB" id="TriTrypDB:LMJLV39_310012600"/>
<dbReference type="AlphaFoldDB" id="Q4Q6J4"/>
<sequence>MREREVLVLLTALTLPTSPFGSRCCTLAYVIGAHNFFFAARTHRRTAAMSQPYSAVADATGKAYVDIRVCDLLVQQGNMPKGLDSDFQIDGLYVVLRCQEDVRRTSCLWSTAPGACATELQSAAMQLGAAAGAYEAQSDDALVWNEMFRFVVPPALPLSTPAISPRAPHSPPSADGGDPQGGFCAPYTPPLPLSGSASGVAGGLHDIPGGIALPMSTAASGGMRAAGSSGFPVPYTPQPSSLAISTPPLHSAAAQKQPSGGGNGARATEAVASHASLFYPTIELELWRSAPLSENLLGRYKYHVPMELMQGGYALSNLDAVVERVVLLRTKDAPSIMGNLYGWSGHRLSLRLRVQAVGLAPLMAAWSPQQGSEATMTAASTIGSAAYPAPFPTGMLGNTVTGAPPYVAAGVYGAPLGTLNPVLVNLLAPLGVPTGGSGAGQLAPTVMMSMPGGMGGDNLHKPGQPPFFSMFPPASEAPADVGGKMFHPHLPGVLPATPQSSGQGILGDGDLTWQSSTTQPTVYPPYRLPR</sequence>
<keyword evidence="2" id="KW-0732">Signal</keyword>
<dbReference type="VEuPathDB" id="TriTrypDB:LMJSD75_310012300"/>
<keyword evidence="4" id="KW-1185">Reference proteome</keyword>
<dbReference type="eggNOG" id="ENOG502SIPX">
    <property type="taxonomic scope" value="Eukaryota"/>
</dbReference>
<evidence type="ECO:0000313" key="4">
    <source>
        <dbReference type="Proteomes" id="UP000000542"/>
    </source>
</evidence>